<reference evidence="3 4" key="1">
    <citation type="submission" date="2016-09" db="EMBL/GenBank/DDBJ databases">
        <authorList>
            <person name="Capua I."/>
            <person name="De Benedictis P."/>
            <person name="Joannis T."/>
            <person name="Lombin L.H."/>
            <person name="Cattoli G."/>
        </authorList>
    </citation>
    <scope>NUCLEOTIDE SEQUENCE [LARGE SCALE GENOMIC DNA]</scope>
    <source>
        <strain evidence="3 4">GB001</strain>
    </source>
</reference>
<feature type="signal peptide" evidence="1">
    <location>
        <begin position="1"/>
        <end position="38"/>
    </location>
</feature>
<dbReference type="Gene3D" id="2.60.40.1090">
    <property type="entry name" value="Fimbrial-type adhesion domain"/>
    <property type="match status" value="1"/>
</dbReference>
<dbReference type="OrthoDB" id="6454848at2"/>
<sequence length="189" mass="19645">MLNNSTIPNKGIHSNSFHKLLLVTILFLSSGIALPALAHDVTVNITGKVTNGTCSVSSDSIDKPVYLGSVPISLFSRGSTSSPPVQFTINLENCGTISRGVQVTFTGTPDENALDYFKLSSDSTASGIGIVITDDTRRVIPVGGTSKSYLITDGAATKSLIFYAKMAADGSALKTGTVSSSATFTTAYP</sequence>
<accession>A0A1C6Z214</accession>
<dbReference type="EMBL" id="FMIQ01000051">
    <property type="protein sequence ID" value="SCM53166.1"/>
    <property type="molecule type" value="Genomic_DNA"/>
</dbReference>
<evidence type="ECO:0000256" key="1">
    <source>
        <dbReference type="SAM" id="SignalP"/>
    </source>
</evidence>
<name>A0A1C6Z214_HAFAL</name>
<dbReference type="InterPro" id="IPR000259">
    <property type="entry name" value="Adhesion_dom_fimbrial"/>
</dbReference>
<gene>
    <name evidence="3" type="ORF">BN1044_02655</name>
</gene>
<dbReference type="RefSeq" id="WP_081329589.1">
    <property type="nucleotide sequence ID" value="NZ_FMIQ01000051.1"/>
</dbReference>
<dbReference type="SUPFAM" id="SSF49401">
    <property type="entry name" value="Bacterial adhesins"/>
    <property type="match status" value="1"/>
</dbReference>
<dbReference type="Pfam" id="PF00419">
    <property type="entry name" value="Fimbrial"/>
    <property type="match status" value="1"/>
</dbReference>
<feature type="chain" id="PRO_5008751853" evidence="1">
    <location>
        <begin position="39"/>
        <end position="189"/>
    </location>
</feature>
<protein>
    <submittedName>
        <fullName evidence="3">Pilin (Type 1 fimbria component protein)</fullName>
    </submittedName>
</protein>
<dbReference type="AlphaFoldDB" id="A0A1C6Z214"/>
<evidence type="ECO:0000313" key="4">
    <source>
        <dbReference type="Proteomes" id="UP000094844"/>
    </source>
</evidence>
<dbReference type="PANTHER" id="PTHR33420">
    <property type="entry name" value="FIMBRIAL SUBUNIT ELFA-RELATED"/>
    <property type="match status" value="1"/>
</dbReference>
<dbReference type="InterPro" id="IPR050263">
    <property type="entry name" value="Bact_Fimbrial_Adh_Pro"/>
</dbReference>
<organism evidence="3 4">
    <name type="scientific">Hafnia alvei</name>
    <dbReference type="NCBI Taxonomy" id="569"/>
    <lineage>
        <taxon>Bacteria</taxon>
        <taxon>Pseudomonadati</taxon>
        <taxon>Pseudomonadota</taxon>
        <taxon>Gammaproteobacteria</taxon>
        <taxon>Enterobacterales</taxon>
        <taxon>Hafniaceae</taxon>
        <taxon>Hafnia</taxon>
    </lineage>
</organism>
<dbReference type="PANTHER" id="PTHR33420:SF25">
    <property type="entry name" value="PROTEIN FIMF"/>
    <property type="match status" value="1"/>
</dbReference>
<dbReference type="GO" id="GO:0009289">
    <property type="term" value="C:pilus"/>
    <property type="evidence" value="ECO:0007669"/>
    <property type="project" value="InterPro"/>
</dbReference>
<dbReference type="InterPro" id="IPR008966">
    <property type="entry name" value="Adhesion_dom_sf"/>
</dbReference>
<feature type="domain" description="Fimbrial-type adhesion" evidence="2">
    <location>
        <begin position="44"/>
        <end position="188"/>
    </location>
</feature>
<keyword evidence="1" id="KW-0732">Signal</keyword>
<evidence type="ECO:0000259" key="2">
    <source>
        <dbReference type="Pfam" id="PF00419"/>
    </source>
</evidence>
<dbReference type="InterPro" id="IPR036937">
    <property type="entry name" value="Adhesion_dom_fimbrial_sf"/>
</dbReference>
<proteinExistence type="predicted"/>
<evidence type="ECO:0000313" key="3">
    <source>
        <dbReference type="EMBL" id="SCM53166.1"/>
    </source>
</evidence>
<dbReference type="GO" id="GO:0043709">
    <property type="term" value="P:cell adhesion involved in single-species biofilm formation"/>
    <property type="evidence" value="ECO:0007669"/>
    <property type="project" value="TreeGrafter"/>
</dbReference>
<dbReference type="Proteomes" id="UP000094844">
    <property type="component" value="Unassembled WGS sequence"/>
</dbReference>